<protein>
    <submittedName>
        <fullName evidence="2">DUF3152 domain-containing protein</fullName>
    </submittedName>
</protein>
<dbReference type="Proteomes" id="UP000505377">
    <property type="component" value="Chromosome"/>
</dbReference>
<dbReference type="KEGG" id="pbro:HOP40_23010"/>
<dbReference type="Pfam" id="PF11350">
    <property type="entry name" value="DUF3152"/>
    <property type="match status" value="1"/>
</dbReference>
<feature type="domain" description="DUF3152" evidence="1">
    <location>
        <begin position="3"/>
        <end position="163"/>
    </location>
</feature>
<dbReference type="SUPFAM" id="SSF55486">
    <property type="entry name" value="Metalloproteases ('zincins'), catalytic domain"/>
    <property type="match status" value="1"/>
</dbReference>
<gene>
    <name evidence="2" type="ORF">HOP40_23010</name>
</gene>
<evidence type="ECO:0000313" key="3">
    <source>
        <dbReference type="Proteomes" id="UP000505377"/>
    </source>
</evidence>
<dbReference type="InterPro" id="IPR022603">
    <property type="entry name" value="DUF3152"/>
</dbReference>
<keyword evidence="3" id="KW-1185">Reference proteome</keyword>
<accession>A0A6M6JUX0</accession>
<name>A0A6M6JUX0_9PSEU</name>
<organism evidence="2 3">
    <name type="scientific">Pseudonocardia broussonetiae</name>
    <dbReference type="NCBI Taxonomy" id="2736640"/>
    <lineage>
        <taxon>Bacteria</taxon>
        <taxon>Bacillati</taxon>
        <taxon>Actinomycetota</taxon>
        <taxon>Actinomycetes</taxon>
        <taxon>Pseudonocardiales</taxon>
        <taxon>Pseudonocardiaceae</taxon>
        <taxon>Pseudonocardia</taxon>
    </lineage>
</organism>
<proteinExistence type="predicted"/>
<dbReference type="EMBL" id="CP053564">
    <property type="protein sequence ID" value="QJY50837.1"/>
    <property type="molecule type" value="Genomic_DNA"/>
</dbReference>
<dbReference type="AlphaFoldDB" id="A0A6M6JUX0"/>
<reference evidence="2 3" key="1">
    <citation type="submission" date="2020-05" db="EMBL/GenBank/DDBJ databases">
        <authorList>
            <person name="Mo P."/>
        </authorList>
    </citation>
    <scope>NUCLEOTIDE SEQUENCE [LARGE SCALE GENOMIC DNA]</scope>
    <source>
        <strain evidence="2 3">Gen01</strain>
    </source>
</reference>
<evidence type="ECO:0000313" key="2">
    <source>
        <dbReference type="EMBL" id="QJY50837.1"/>
    </source>
</evidence>
<sequence>MTVPQSGTGALSVVAGSVPAPGPGEVRTVRVEVEDGLPVDGARFAEFALATLNDPRSWGRGGAMSFARTDGDADVVVVLASPDTSAALCRPLVTYGRLSCRSGSRAVLTLFRWVGAHPDYGDDRTGYRRYLVNHEVGHVLGHGHEACPGPGERAPVMQQQTKGLLGCTPNSWPYPDG</sequence>
<evidence type="ECO:0000259" key="1">
    <source>
        <dbReference type="Pfam" id="PF11350"/>
    </source>
</evidence>